<dbReference type="AlphaFoldDB" id="A0A0F7TW69"/>
<protein>
    <submittedName>
        <fullName evidence="3">Uncharacterized protein</fullName>
    </submittedName>
</protein>
<dbReference type="PANTHER" id="PTHR37542">
    <property type="entry name" value="HELO DOMAIN-CONTAINING PROTEIN-RELATED"/>
    <property type="match status" value="1"/>
</dbReference>
<dbReference type="STRING" id="104259.A0A0F7TW69"/>
<gene>
    <name evidence="3" type="ORF">PMG11_09458</name>
</gene>
<keyword evidence="4" id="KW-1185">Reference proteome</keyword>
<dbReference type="PANTHER" id="PTHR37542:SF3">
    <property type="entry name" value="PRION-INHIBITION AND PROPAGATION HELO DOMAIN-CONTAINING PROTEIN"/>
    <property type="match status" value="1"/>
</dbReference>
<dbReference type="InterPro" id="IPR038305">
    <property type="entry name" value="HeLo_sf"/>
</dbReference>
<dbReference type="Pfam" id="PF14479">
    <property type="entry name" value="HeLo"/>
    <property type="match status" value="1"/>
</dbReference>
<evidence type="ECO:0000313" key="4">
    <source>
        <dbReference type="Proteomes" id="UP000042958"/>
    </source>
</evidence>
<proteinExistence type="predicted"/>
<dbReference type="InterPro" id="IPR029498">
    <property type="entry name" value="HeLo_dom"/>
</dbReference>
<dbReference type="Gene3D" id="1.10.510.10">
    <property type="entry name" value="Transferase(Phosphotransferase) domain 1"/>
    <property type="match status" value="1"/>
</dbReference>
<sequence>MIDPLSVAGLTITVVDALIKLGERTSELIQDANAFESDSNELRNLVNDENIQTKLIRNLLFSECMVYGDKSLFEQFDPDIQRQIELLCVEIKAILQEGVYLLERRYGVSKECNSKESSTASLLNVSTLSLSRNRSTSSGSLHSLSWGRTSPSLPGLIRWSLRDKKRVEAILQSFKDRNSRLKKKVELWCLASQLGISPEHLMHLQVDESSRKLGFDQDASLRLAQLDAGNMVASLELMDPSWNSHLKEIQPIENQGMFAMFMKNNVAYIQENHHYDALATPATAGHDVDARTRGRIESLAKLLHQPKEQVFRVLPCVGWKYLPRQSSIAFVFEVQPKPIGAPVSLQRLLFNIDLRPELGDKFRLALGLSKCIAQMHMVQWLHESFRSDNILLLPHHVDDEKMGTRVAVNYPEPWVLGFEFSRPEPFFSVGHSDFEPARDIYRHPDRQGEPAEMFKKIHDIYALGVVLLEIGLWEPALKLEKNMFSHANNPNAVRAQLIKHAQKRLESRVGRKYKEVVIKCLTGDFGVEDDTKEDLKLQQAFRHQIVDVIEMAANYV</sequence>
<feature type="domain" description="DUF7580" evidence="2">
    <location>
        <begin position="358"/>
        <end position="549"/>
    </location>
</feature>
<evidence type="ECO:0000259" key="1">
    <source>
        <dbReference type="Pfam" id="PF14479"/>
    </source>
</evidence>
<dbReference type="Pfam" id="PF24476">
    <property type="entry name" value="DUF7580"/>
    <property type="match status" value="1"/>
</dbReference>
<evidence type="ECO:0000259" key="2">
    <source>
        <dbReference type="Pfam" id="PF24476"/>
    </source>
</evidence>
<reference evidence="4" key="1">
    <citation type="journal article" date="2015" name="Genome Announc.">
        <title>Draft genome sequence of the fungus Penicillium brasilianum MG11.</title>
        <authorList>
            <person name="Horn F."/>
            <person name="Linde J."/>
            <person name="Mattern D.J."/>
            <person name="Walther G."/>
            <person name="Guthke R."/>
            <person name="Brakhage A.A."/>
            <person name="Valiante V."/>
        </authorList>
    </citation>
    <scope>NUCLEOTIDE SEQUENCE [LARGE SCALE GENOMIC DNA]</scope>
    <source>
        <strain evidence="4">MG11</strain>
    </source>
</reference>
<evidence type="ECO:0000313" key="3">
    <source>
        <dbReference type="EMBL" id="CEJ60904.1"/>
    </source>
</evidence>
<name>A0A0F7TW69_PENBI</name>
<organism evidence="3 4">
    <name type="scientific">Penicillium brasilianum</name>
    <dbReference type="NCBI Taxonomy" id="104259"/>
    <lineage>
        <taxon>Eukaryota</taxon>
        <taxon>Fungi</taxon>
        <taxon>Dikarya</taxon>
        <taxon>Ascomycota</taxon>
        <taxon>Pezizomycotina</taxon>
        <taxon>Eurotiomycetes</taxon>
        <taxon>Eurotiomycetidae</taxon>
        <taxon>Eurotiales</taxon>
        <taxon>Aspergillaceae</taxon>
        <taxon>Penicillium</taxon>
    </lineage>
</organism>
<dbReference type="Gene3D" id="1.20.120.1020">
    <property type="entry name" value="Prion-inhibition and propagation, HeLo domain"/>
    <property type="match status" value="1"/>
</dbReference>
<dbReference type="InterPro" id="IPR056002">
    <property type="entry name" value="DUF7580"/>
</dbReference>
<dbReference type="OrthoDB" id="1911848at2759"/>
<dbReference type="SUPFAM" id="SSF56112">
    <property type="entry name" value="Protein kinase-like (PK-like)"/>
    <property type="match status" value="1"/>
</dbReference>
<feature type="domain" description="Prion-inhibition and propagation HeLo" evidence="1">
    <location>
        <begin position="77"/>
        <end position="183"/>
    </location>
</feature>
<accession>A0A0F7TW69</accession>
<dbReference type="InterPro" id="IPR011009">
    <property type="entry name" value="Kinase-like_dom_sf"/>
</dbReference>
<dbReference type="EMBL" id="CDHK01000009">
    <property type="protein sequence ID" value="CEJ60904.1"/>
    <property type="molecule type" value="Genomic_DNA"/>
</dbReference>
<dbReference type="Proteomes" id="UP000042958">
    <property type="component" value="Unassembled WGS sequence"/>
</dbReference>